<feature type="signal peptide" evidence="3">
    <location>
        <begin position="1"/>
        <end position="17"/>
    </location>
</feature>
<dbReference type="OrthoDB" id="5916554at2759"/>
<keyword evidence="3" id="KW-0732">Signal</keyword>
<sequence>MMRTVIIFLALPNIISSQNAKCKNNNAQQDADWAILYKGPAQNNGKLLASDSPNDWANGAAPVTQNNGNSFAVTLKNVVGPHDNVKFLAYNNVPPAVPNVKTNSNSKGVIIISTSPGQNDGAWIVHTVPGFPAARTGYSWPASEIAKGHLLICMTIAETQINAVAASLIQIEPFVYYNDIPETETAGMPDFKKLAEGQIPTTPPFTTRRSIKTAAPAPVDIHIYSKSAKSKYELYKKVIVKALKKTIKVWSRRDNKLKGDCRVSQRNIRLIKSPAQIGDQATNIEADESNWIVSEPGNIFCFMDKPYSKNQIKEPAMAVCIDKDAIFARFNAIAAQMCTEIADYLTVIL</sequence>
<gene>
    <name evidence="4" type="primary">DNASE2</name>
    <name evidence="4" type="ORF">T01_16019</name>
</gene>
<dbReference type="PANTHER" id="PTHR10858:SF23">
    <property type="entry name" value="DEOXYRIBONUCLEASE II"/>
    <property type="match status" value="1"/>
</dbReference>
<keyword evidence="2" id="KW-0378">Hydrolase</keyword>
<feature type="chain" id="PRO_5006874611" evidence="3">
    <location>
        <begin position="18"/>
        <end position="349"/>
    </location>
</feature>
<evidence type="ECO:0000256" key="2">
    <source>
        <dbReference type="ARBA" id="ARBA00022801"/>
    </source>
</evidence>
<proteinExistence type="inferred from homology"/>
<dbReference type="eggNOG" id="KOG3825">
    <property type="taxonomic scope" value="Eukaryota"/>
</dbReference>
<dbReference type="GO" id="GO:0006309">
    <property type="term" value="P:apoptotic DNA fragmentation"/>
    <property type="evidence" value="ECO:0007669"/>
    <property type="project" value="TreeGrafter"/>
</dbReference>
<dbReference type="InterPro" id="IPR004947">
    <property type="entry name" value="DNase_II"/>
</dbReference>
<evidence type="ECO:0000313" key="5">
    <source>
        <dbReference type="Proteomes" id="UP000054776"/>
    </source>
</evidence>
<dbReference type="PANTHER" id="PTHR10858">
    <property type="entry name" value="DEOXYRIBONUCLEASE II"/>
    <property type="match status" value="1"/>
</dbReference>
<dbReference type="Pfam" id="PF03265">
    <property type="entry name" value="DNase_II"/>
    <property type="match status" value="1"/>
</dbReference>
<name>A0A0V1AQ68_TRISP</name>
<dbReference type="GO" id="GO:0004531">
    <property type="term" value="F:deoxyribonuclease II activity"/>
    <property type="evidence" value="ECO:0007669"/>
    <property type="project" value="InterPro"/>
</dbReference>
<protein>
    <submittedName>
        <fullName evidence="4">Deoxyribonuclease-2-alpha</fullName>
    </submittedName>
</protein>
<keyword evidence="5" id="KW-1185">Reference proteome</keyword>
<comment type="similarity">
    <text evidence="1">Belongs to the DNase II family.</text>
</comment>
<reference evidence="4 5" key="1">
    <citation type="submission" date="2015-01" db="EMBL/GenBank/DDBJ databases">
        <title>Evolution of Trichinella species and genotypes.</title>
        <authorList>
            <person name="Korhonen P.K."/>
            <person name="Edoardo P."/>
            <person name="Giuseppe L.R."/>
            <person name="Gasser R.B."/>
        </authorList>
    </citation>
    <scope>NUCLEOTIDE SEQUENCE [LARGE SCALE GENOMIC DNA]</scope>
    <source>
        <strain evidence="4">ISS3</strain>
    </source>
</reference>
<organism evidence="4 5">
    <name type="scientific">Trichinella spiralis</name>
    <name type="common">Trichina worm</name>
    <dbReference type="NCBI Taxonomy" id="6334"/>
    <lineage>
        <taxon>Eukaryota</taxon>
        <taxon>Metazoa</taxon>
        <taxon>Ecdysozoa</taxon>
        <taxon>Nematoda</taxon>
        <taxon>Enoplea</taxon>
        <taxon>Dorylaimia</taxon>
        <taxon>Trichinellida</taxon>
        <taxon>Trichinellidae</taxon>
        <taxon>Trichinella</taxon>
    </lineage>
</organism>
<dbReference type="EMBL" id="JYDH01000358">
    <property type="protein sequence ID" value="KRY26697.1"/>
    <property type="molecule type" value="Genomic_DNA"/>
</dbReference>
<evidence type="ECO:0000313" key="4">
    <source>
        <dbReference type="EMBL" id="KRY26697.1"/>
    </source>
</evidence>
<accession>A0A0V1AQ68</accession>
<evidence type="ECO:0000256" key="1">
    <source>
        <dbReference type="ARBA" id="ARBA00007527"/>
    </source>
</evidence>
<comment type="caution">
    <text evidence="4">The sequence shown here is derived from an EMBL/GenBank/DDBJ whole genome shotgun (WGS) entry which is preliminary data.</text>
</comment>
<evidence type="ECO:0000256" key="3">
    <source>
        <dbReference type="SAM" id="SignalP"/>
    </source>
</evidence>
<dbReference type="AlphaFoldDB" id="A0A0V1AQ68"/>
<dbReference type="Proteomes" id="UP000054776">
    <property type="component" value="Unassembled WGS sequence"/>
</dbReference>
<dbReference type="InParanoid" id="A0A0V1AQ68"/>